<name>A0A0U3Q5Z6_9MICC</name>
<dbReference type="EMBL" id="CP013747">
    <property type="protein sequence ID" value="ALV40634.1"/>
    <property type="molecule type" value="Genomic_DNA"/>
</dbReference>
<dbReference type="Proteomes" id="UP000065151">
    <property type="component" value="Chromosome"/>
</dbReference>
<dbReference type="InterPro" id="IPR014858">
    <property type="entry name" value="BrxB"/>
</dbReference>
<evidence type="ECO:0008006" key="3">
    <source>
        <dbReference type="Google" id="ProtNLM"/>
    </source>
</evidence>
<dbReference type="RefSeq" id="WP_058929804.1">
    <property type="nucleotide sequence ID" value="NZ_CP013747.1"/>
</dbReference>
<accession>A0A0U3Q5Z6</accession>
<proteinExistence type="predicted"/>
<protein>
    <recommendedName>
        <fullName evidence="3">DUF1788 domain-containing protein</fullName>
    </recommendedName>
</protein>
<evidence type="ECO:0000313" key="2">
    <source>
        <dbReference type="Proteomes" id="UP000065151"/>
    </source>
</evidence>
<evidence type="ECO:0000313" key="1">
    <source>
        <dbReference type="EMBL" id="ALV40634.1"/>
    </source>
</evidence>
<dbReference type="KEGG" id="psul:AU252_05165"/>
<dbReference type="STRING" id="121292.AU252_05165"/>
<dbReference type="Pfam" id="PF08747">
    <property type="entry name" value="BrxB"/>
    <property type="match status" value="1"/>
</dbReference>
<sequence>MHKKVSDLPLAKREEHLLKALTSRRFLDNKVPGNEVPFFICPFAPAEALAMEQVQKRLQNRLKVEGIEVLEINLYDLTVEILRERELWDSVLEAEPQHSKDEFRELFQQIFDPAQELAPRVREKLAAPHDIFFLTGIGEVFPYIRSHTVLNNLLSISKDKPMLMFFPGEYRQSASQGSSLVLFGQLTDDQYYRAFNIFDYHVN</sequence>
<gene>
    <name evidence="1" type="ORF">AU252_05165</name>
</gene>
<dbReference type="AlphaFoldDB" id="A0A0U3Q5Z6"/>
<organism evidence="1">
    <name type="scientific">Pseudarthrobacter sulfonivorans</name>
    <dbReference type="NCBI Taxonomy" id="121292"/>
    <lineage>
        <taxon>Bacteria</taxon>
        <taxon>Bacillati</taxon>
        <taxon>Actinomycetota</taxon>
        <taxon>Actinomycetes</taxon>
        <taxon>Micrococcales</taxon>
        <taxon>Micrococcaceae</taxon>
        <taxon>Pseudarthrobacter</taxon>
    </lineage>
</organism>
<reference evidence="1 2" key="1">
    <citation type="submission" date="2015-12" db="EMBL/GenBank/DDBJ databases">
        <authorList>
            <person name="Shamseldin A."/>
            <person name="Moawad H."/>
            <person name="Abd El-Rahim W.M."/>
            <person name="Sadowsky M.J."/>
        </authorList>
    </citation>
    <scope>NUCLEOTIDE SEQUENCE [LARGE SCALE GENOMIC DNA]</scope>
    <source>
        <strain evidence="1 2">Ar51</strain>
    </source>
</reference>